<feature type="compositionally biased region" description="Low complexity" evidence="1">
    <location>
        <begin position="135"/>
        <end position="152"/>
    </location>
</feature>
<dbReference type="OrthoDB" id="2996773at2759"/>
<evidence type="ECO:0000313" key="3">
    <source>
        <dbReference type="Proteomes" id="UP000799118"/>
    </source>
</evidence>
<dbReference type="AlphaFoldDB" id="A0A6A4GYV0"/>
<evidence type="ECO:0000256" key="1">
    <source>
        <dbReference type="SAM" id="MobiDB-lite"/>
    </source>
</evidence>
<evidence type="ECO:0000313" key="2">
    <source>
        <dbReference type="EMBL" id="KAE9391082.1"/>
    </source>
</evidence>
<feature type="region of interest" description="Disordered" evidence="1">
    <location>
        <begin position="47"/>
        <end position="181"/>
    </location>
</feature>
<protein>
    <submittedName>
        <fullName evidence="2">Uncharacterized protein</fullName>
    </submittedName>
</protein>
<keyword evidence="3" id="KW-1185">Reference proteome</keyword>
<dbReference type="EMBL" id="ML769636">
    <property type="protein sequence ID" value="KAE9391082.1"/>
    <property type="molecule type" value="Genomic_DNA"/>
</dbReference>
<sequence length="217" mass="23240">MSSYKTTVTSGSQSTVTFASFGLYELEDGDNWSYEIDSDARTALTTRVSSSEEVQTNASPTQATALPLQRSEVPKPHTDPPVTQPPAHASRLVKKILARPPSLSGPPGPPIPMTFVTLASIDGDKDGVDAENMSSDESSSSDSGRSTEGISSGSTNPTSVPEDRESSELNEPVLRPLTVPPWHRKMRRANVCATTVDSDSEYCPPPIVSDGPMRFPF</sequence>
<proteinExistence type="predicted"/>
<gene>
    <name evidence="2" type="ORF">BT96DRAFT_925471</name>
</gene>
<reference evidence="2" key="1">
    <citation type="journal article" date="2019" name="Environ. Microbiol.">
        <title>Fungal ecological strategies reflected in gene transcription - a case study of two litter decomposers.</title>
        <authorList>
            <person name="Barbi F."/>
            <person name="Kohler A."/>
            <person name="Barry K."/>
            <person name="Baskaran P."/>
            <person name="Daum C."/>
            <person name="Fauchery L."/>
            <person name="Ihrmark K."/>
            <person name="Kuo A."/>
            <person name="LaButti K."/>
            <person name="Lipzen A."/>
            <person name="Morin E."/>
            <person name="Grigoriev I.V."/>
            <person name="Henrissat B."/>
            <person name="Lindahl B."/>
            <person name="Martin F."/>
        </authorList>
    </citation>
    <scope>NUCLEOTIDE SEQUENCE</scope>
    <source>
        <strain evidence="2">JB14</strain>
    </source>
</reference>
<feature type="compositionally biased region" description="Pro residues" evidence="1">
    <location>
        <begin position="103"/>
        <end position="112"/>
    </location>
</feature>
<dbReference type="Proteomes" id="UP000799118">
    <property type="component" value="Unassembled WGS sequence"/>
</dbReference>
<organism evidence="2 3">
    <name type="scientific">Gymnopus androsaceus JB14</name>
    <dbReference type="NCBI Taxonomy" id="1447944"/>
    <lineage>
        <taxon>Eukaryota</taxon>
        <taxon>Fungi</taxon>
        <taxon>Dikarya</taxon>
        <taxon>Basidiomycota</taxon>
        <taxon>Agaricomycotina</taxon>
        <taxon>Agaricomycetes</taxon>
        <taxon>Agaricomycetidae</taxon>
        <taxon>Agaricales</taxon>
        <taxon>Marasmiineae</taxon>
        <taxon>Omphalotaceae</taxon>
        <taxon>Gymnopus</taxon>
    </lineage>
</organism>
<feature type="compositionally biased region" description="Polar residues" evidence="1">
    <location>
        <begin position="47"/>
        <end position="64"/>
    </location>
</feature>
<accession>A0A6A4GYV0</accession>
<name>A0A6A4GYV0_9AGAR</name>